<gene>
    <name evidence="3" type="ORF">SO694_00002267</name>
</gene>
<accession>A0ABR1GCF9</accession>
<organism evidence="3 4">
    <name type="scientific">Aureococcus anophagefferens</name>
    <name type="common">Harmful bloom alga</name>
    <dbReference type="NCBI Taxonomy" id="44056"/>
    <lineage>
        <taxon>Eukaryota</taxon>
        <taxon>Sar</taxon>
        <taxon>Stramenopiles</taxon>
        <taxon>Ochrophyta</taxon>
        <taxon>Pelagophyceae</taxon>
        <taxon>Pelagomonadales</taxon>
        <taxon>Pelagomonadaceae</taxon>
        <taxon>Aureococcus</taxon>
    </lineage>
</organism>
<proteinExistence type="predicted"/>
<sequence>MRGATRVMIMAAALAISGVAATKAAAPAISGVATMNTSWWRLALAAPAIVPDFALLSKHVCERGSTFVTSKELTYFPSDCRLIKIASRGIHDPDLNRKAAGLRCTPDGLGHVGRCEVGMIAKRRGEPGARYFQQYVADSGAYLRDVDGLGDGFAPSLYCHERDWLNADRSVTSGCKRRSSLHHKQNCKAKTTCSWKEKTNECREKSDSKSGWPTGDALFRDHFECFLAPPFDEWFGFDALPPADDPAWGRRAVAETYAAVDRDAFVDCGAADGELRVVVHVRLGDLIHPDLSANASAEVTLIEMRSEGGHLRNALRVVAALRARLPGRRVHTLILSDSPPETVAATLEGLDVGIHVGGARRDGASHLVDGRTVGLENDFDVSFHGAGHPLVALHCMAAADLLLGPEKCHGDPWLDVPKTGHPKTGHPKTGHPKTGHPKTGHRRLGRLVTGSGPNATIERCSSMVLFARELSLRGVFRGLPVEPLDATAVDAGVEELLGSGFPVEPLDATAVDAGVEQLVGSGFPVEPLDATAVDAGDALLGSGAPELSRGPQLSSQGDEMLGILCALREAPREKSPPHPSGLYSQINQATQLAFDVATKGKRLDKLFSSSPVHNPPHVHAADDYGRGCGRKKKKATMGCFYAPVDDAACAAARAPRSAAAAKRALARNWTRYEALAAFTEVLWRPSAAVRATRPRCAPARDLPAETPSVALGVHVRRGDRVHDALSDRTGFTMFDDAEWVDFFAQRARARRRRGPKRDARGAPAIFDLDGKWTAEDAARGYAPCKLQYFLSSTKKRDDCGHSGGRHPLCLRVC</sequence>
<comment type="caution">
    <text evidence="3">The sequence shown here is derived from an EMBL/GenBank/DDBJ whole genome shotgun (WGS) entry which is preliminary data.</text>
</comment>
<evidence type="ECO:0000313" key="4">
    <source>
        <dbReference type="Proteomes" id="UP001363151"/>
    </source>
</evidence>
<evidence type="ECO:0000256" key="1">
    <source>
        <dbReference type="SAM" id="MobiDB-lite"/>
    </source>
</evidence>
<feature type="region of interest" description="Disordered" evidence="1">
    <location>
        <begin position="418"/>
        <end position="451"/>
    </location>
</feature>
<feature type="signal peptide" evidence="2">
    <location>
        <begin position="1"/>
        <end position="21"/>
    </location>
</feature>
<dbReference type="Proteomes" id="UP001363151">
    <property type="component" value="Unassembled WGS sequence"/>
</dbReference>
<name>A0ABR1GCF9_AURAN</name>
<protein>
    <recommendedName>
        <fullName evidence="5">GT23 domain-containing protein</fullName>
    </recommendedName>
</protein>
<dbReference type="EMBL" id="JBBJCI010000034">
    <property type="protein sequence ID" value="KAK7253679.1"/>
    <property type="molecule type" value="Genomic_DNA"/>
</dbReference>
<evidence type="ECO:0000313" key="3">
    <source>
        <dbReference type="EMBL" id="KAK7253679.1"/>
    </source>
</evidence>
<evidence type="ECO:0000256" key="2">
    <source>
        <dbReference type="SAM" id="SignalP"/>
    </source>
</evidence>
<reference evidence="3 4" key="1">
    <citation type="submission" date="2024-03" db="EMBL/GenBank/DDBJ databases">
        <title>Aureococcus anophagefferens CCMP1851 and Kratosvirus quantuckense: Draft genome of a second virus-susceptible host strain in the model system.</title>
        <authorList>
            <person name="Chase E."/>
            <person name="Truchon A.R."/>
            <person name="Schepens W."/>
            <person name="Wilhelm S.W."/>
        </authorList>
    </citation>
    <scope>NUCLEOTIDE SEQUENCE [LARGE SCALE GENOMIC DNA]</scope>
    <source>
        <strain evidence="3 4">CCMP1851</strain>
    </source>
</reference>
<feature type="chain" id="PRO_5047010638" description="GT23 domain-containing protein" evidence="2">
    <location>
        <begin position="22"/>
        <end position="813"/>
    </location>
</feature>
<feature type="compositionally biased region" description="Basic residues" evidence="1">
    <location>
        <begin position="420"/>
        <end position="445"/>
    </location>
</feature>
<keyword evidence="4" id="KW-1185">Reference proteome</keyword>
<evidence type="ECO:0008006" key="5">
    <source>
        <dbReference type="Google" id="ProtNLM"/>
    </source>
</evidence>
<keyword evidence="2" id="KW-0732">Signal</keyword>